<dbReference type="HAMAP" id="MF_02033">
    <property type="entry name" value="FtsA"/>
    <property type="match status" value="1"/>
</dbReference>
<dbReference type="InterPro" id="IPR050696">
    <property type="entry name" value="FtsA/MreB"/>
</dbReference>
<evidence type="ECO:0000256" key="2">
    <source>
        <dbReference type="ARBA" id="ARBA00022618"/>
    </source>
</evidence>
<feature type="domain" description="SHS2" evidence="8">
    <location>
        <begin position="7"/>
        <end position="194"/>
    </location>
</feature>
<dbReference type="SUPFAM" id="SSF53067">
    <property type="entry name" value="Actin-like ATPase domain"/>
    <property type="match status" value="2"/>
</dbReference>
<dbReference type="Proteomes" id="UP000051679">
    <property type="component" value="Unassembled WGS sequence"/>
</dbReference>
<dbReference type="Gene3D" id="3.30.420.40">
    <property type="match status" value="2"/>
</dbReference>
<dbReference type="GO" id="GO:0009898">
    <property type="term" value="C:cytoplasmic side of plasma membrane"/>
    <property type="evidence" value="ECO:0007669"/>
    <property type="project" value="UniProtKB-UniRule"/>
</dbReference>
<organism evidence="9 10">
    <name type="scientific">Lacticaseibacillus sharpeae JCM 1186 = DSM 20505</name>
    <dbReference type="NCBI Taxonomy" id="1291052"/>
    <lineage>
        <taxon>Bacteria</taxon>
        <taxon>Bacillati</taxon>
        <taxon>Bacillota</taxon>
        <taxon>Bacilli</taxon>
        <taxon>Lactobacillales</taxon>
        <taxon>Lactobacillaceae</taxon>
        <taxon>Lacticaseibacillus</taxon>
    </lineage>
</organism>
<evidence type="ECO:0000256" key="5">
    <source>
        <dbReference type="HAMAP-Rule" id="MF_02033"/>
    </source>
</evidence>
<evidence type="ECO:0000256" key="6">
    <source>
        <dbReference type="PIRNR" id="PIRNR003101"/>
    </source>
</evidence>
<sequence>MGNQDVYVGLDIGTTSIKVIAAEITSGQLSVIGVGSQRAEGMSRGVIVDIDKTAATIRAAAQQAADKTGITIHDVLVGVPASMLQIEQVSGMIAVGDTSKEITADDVRKVASTALTRNLPPEREVLSLIPDEFVVDGFDGINDPRGMIGVRIEMHGLLFTVPKTVLHNLRRAVEKAGLNVAMFIAAPLALGDYILSDGEKDFGTVVIDLGGGQSTAAVIHDRKLKFTTTDLEGGEYITKDISVVLNTNFSDAERLKREYGTADTLSASEEQTFPVTVVGKSNPVTISEKYLAEIIEARLTQTLTRLNDALVAAHALDLPGGIVITGGNAALPGVSALADDIFGRQVKLYVPSEVGLRHPAFTQALGLVYTAAHMSDISRIVASAVNAPAVTTTSAKVQQSTPAAAKQQEEKPAATEVEPEPKQKKEPFYKRFFGTFFD</sequence>
<comment type="subunit">
    <text evidence="5">Self-interacts. Interacts with FtsZ.</text>
</comment>
<dbReference type="InterPro" id="IPR003494">
    <property type="entry name" value="SHS2_FtsA"/>
</dbReference>
<evidence type="ECO:0000313" key="9">
    <source>
        <dbReference type="EMBL" id="KRM56609.1"/>
    </source>
</evidence>
<evidence type="ECO:0000256" key="4">
    <source>
        <dbReference type="ARBA" id="ARBA00023306"/>
    </source>
</evidence>
<dbReference type="PANTHER" id="PTHR32432:SF4">
    <property type="entry name" value="CELL DIVISION PROTEIN FTSA"/>
    <property type="match status" value="1"/>
</dbReference>
<dbReference type="PIRSF" id="PIRSF003101">
    <property type="entry name" value="FtsA"/>
    <property type="match status" value="1"/>
</dbReference>
<dbReference type="SMART" id="SM00842">
    <property type="entry name" value="FtsA"/>
    <property type="match status" value="1"/>
</dbReference>
<dbReference type="Pfam" id="PF02491">
    <property type="entry name" value="SHS2_FTSA"/>
    <property type="match status" value="1"/>
</dbReference>
<dbReference type="AlphaFoldDB" id="A0A0R1ZNL0"/>
<dbReference type="PATRIC" id="fig|1291052.5.peg.2156"/>
<evidence type="ECO:0000259" key="8">
    <source>
        <dbReference type="SMART" id="SM00842"/>
    </source>
</evidence>
<evidence type="ECO:0000256" key="7">
    <source>
        <dbReference type="SAM" id="MobiDB-lite"/>
    </source>
</evidence>
<evidence type="ECO:0000256" key="1">
    <source>
        <dbReference type="ARBA" id="ARBA00022475"/>
    </source>
</evidence>
<evidence type="ECO:0000313" key="10">
    <source>
        <dbReference type="Proteomes" id="UP000051679"/>
    </source>
</evidence>
<dbReference type="NCBIfam" id="TIGR01174">
    <property type="entry name" value="ftsA"/>
    <property type="match status" value="1"/>
</dbReference>
<keyword evidence="2 5" id="KW-0132">Cell division</keyword>
<keyword evidence="3 5" id="KW-0472">Membrane</keyword>
<keyword evidence="1 5" id="KW-1003">Cell membrane</keyword>
<dbReference type="EMBL" id="AYYO01000003">
    <property type="protein sequence ID" value="KRM56609.1"/>
    <property type="molecule type" value="Genomic_DNA"/>
</dbReference>
<evidence type="ECO:0000256" key="3">
    <source>
        <dbReference type="ARBA" id="ARBA00023136"/>
    </source>
</evidence>
<comment type="caution">
    <text evidence="9">The sequence shown here is derived from an EMBL/GenBank/DDBJ whole genome shotgun (WGS) entry which is preliminary data.</text>
</comment>
<keyword evidence="10" id="KW-1185">Reference proteome</keyword>
<dbReference type="OrthoDB" id="9768127at2"/>
<dbReference type="GO" id="GO:0043093">
    <property type="term" value="P:FtsZ-dependent cytokinesis"/>
    <property type="evidence" value="ECO:0007669"/>
    <property type="project" value="UniProtKB-UniRule"/>
</dbReference>
<reference evidence="9 10" key="1">
    <citation type="journal article" date="2015" name="Genome Announc.">
        <title>Expanding the biotechnology potential of lactobacilli through comparative genomics of 213 strains and associated genera.</title>
        <authorList>
            <person name="Sun Z."/>
            <person name="Harris H.M."/>
            <person name="McCann A."/>
            <person name="Guo C."/>
            <person name="Argimon S."/>
            <person name="Zhang W."/>
            <person name="Yang X."/>
            <person name="Jeffery I.B."/>
            <person name="Cooney J.C."/>
            <person name="Kagawa T.F."/>
            <person name="Liu W."/>
            <person name="Song Y."/>
            <person name="Salvetti E."/>
            <person name="Wrobel A."/>
            <person name="Rasinkangas P."/>
            <person name="Parkhill J."/>
            <person name="Rea M.C."/>
            <person name="O'Sullivan O."/>
            <person name="Ritari J."/>
            <person name="Douillard F.P."/>
            <person name="Paul Ross R."/>
            <person name="Yang R."/>
            <person name="Briner A.E."/>
            <person name="Felis G.E."/>
            <person name="de Vos W.M."/>
            <person name="Barrangou R."/>
            <person name="Klaenhammer T.R."/>
            <person name="Caufield P.W."/>
            <person name="Cui Y."/>
            <person name="Zhang H."/>
            <person name="O'Toole P.W."/>
        </authorList>
    </citation>
    <scope>NUCLEOTIDE SEQUENCE [LARGE SCALE GENOMIC DNA]</scope>
    <source>
        <strain evidence="9 10">DSM 20505</strain>
    </source>
</reference>
<accession>A0A0R1ZNL0</accession>
<dbReference type="RefSeq" id="WP_054676374.1">
    <property type="nucleotide sequence ID" value="NZ_AYYO01000003.1"/>
</dbReference>
<name>A0A0R1ZNL0_9LACO</name>
<dbReference type="InterPro" id="IPR020823">
    <property type="entry name" value="Cell_div_FtsA"/>
</dbReference>
<comment type="subcellular location">
    <subcellularLocation>
        <location evidence="5">Cell membrane</location>
        <topology evidence="5">Peripheral membrane protein</topology>
        <orientation evidence="5">Cytoplasmic side</orientation>
    </subcellularLocation>
    <text evidence="5">Localizes to the Z ring in an FtsZ-dependent manner. Targeted to the membrane through a conserved C-terminal amphipathic helix.</text>
</comment>
<gene>
    <name evidence="5" type="primary">ftsA</name>
    <name evidence="9" type="ORF">FC18_GL002095</name>
</gene>
<keyword evidence="4 5" id="KW-0131">Cell cycle</keyword>
<dbReference type="Pfam" id="PF14450">
    <property type="entry name" value="FtsA"/>
    <property type="match status" value="1"/>
</dbReference>
<dbReference type="Gene3D" id="3.30.1490.110">
    <property type="match status" value="1"/>
</dbReference>
<protein>
    <recommendedName>
        <fullName evidence="5 6">Cell division protein FtsA</fullName>
    </recommendedName>
</protein>
<comment type="similarity">
    <text evidence="5 6">Belongs to the FtsA/MreB family.</text>
</comment>
<feature type="compositionally biased region" description="Basic and acidic residues" evidence="7">
    <location>
        <begin position="407"/>
        <end position="426"/>
    </location>
</feature>
<dbReference type="CDD" id="cd24048">
    <property type="entry name" value="ASKHA_NBD_FtsA"/>
    <property type="match status" value="1"/>
</dbReference>
<comment type="function">
    <text evidence="5 6">Cell division protein that is involved in the assembly of the Z ring. May serve as a membrane anchor for the Z ring.</text>
</comment>
<proteinExistence type="inferred from homology"/>
<dbReference type="InterPro" id="IPR043129">
    <property type="entry name" value="ATPase_NBD"/>
</dbReference>
<dbReference type="PANTHER" id="PTHR32432">
    <property type="entry name" value="CELL DIVISION PROTEIN FTSA-RELATED"/>
    <property type="match status" value="1"/>
</dbReference>
<feature type="region of interest" description="Disordered" evidence="7">
    <location>
        <begin position="395"/>
        <end position="426"/>
    </location>
</feature>
<dbReference type="STRING" id="1291052.FC18_GL002095"/>
<dbReference type="GO" id="GO:0032153">
    <property type="term" value="C:cell division site"/>
    <property type="evidence" value="ECO:0007669"/>
    <property type="project" value="UniProtKB-UniRule"/>
</dbReference>